<feature type="transmembrane region" description="Helical" evidence="1">
    <location>
        <begin position="102"/>
        <end position="120"/>
    </location>
</feature>
<evidence type="ECO:0000313" key="2">
    <source>
        <dbReference type="EMBL" id="MFG6273137.1"/>
    </source>
</evidence>
<keyword evidence="1" id="KW-0812">Transmembrane</keyword>
<keyword evidence="1" id="KW-1133">Transmembrane helix</keyword>
<evidence type="ECO:0000313" key="3">
    <source>
        <dbReference type="Proteomes" id="UP001605989"/>
    </source>
</evidence>
<reference evidence="2 3" key="1">
    <citation type="submission" date="2024-10" db="EMBL/GenBank/DDBJ databases">
        <authorList>
            <person name="Sang B.-I."/>
            <person name="Prabhaharan D."/>
        </authorList>
    </citation>
    <scope>NUCLEOTIDE SEQUENCE [LARGE SCALE GENOMIC DNA]</scope>
    <source>
        <strain evidence="2 3">MH</strain>
    </source>
</reference>
<keyword evidence="1" id="KW-0472">Membrane</keyword>
<name>A0ABW7DQM3_9FIRM</name>
<dbReference type="Proteomes" id="UP001605989">
    <property type="component" value="Unassembled WGS sequence"/>
</dbReference>
<dbReference type="EMBL" id="JBIEKR010000006">
    <property type="protein sequence ID" value="MFG6273137.1"/>
    <property type="molecule type" value="Genomic_DNA"/>
</dbReference>
<feature type="transmembrane region" description="Helical" evidence="1">
    <location>
        <begin position="37"/>
        <end position="58"/>
    </location>
</feature>
<feature type="transmembrane region" description="Helical" evidence="1">
    <location>
        <begin position="70"/>
        <end position="96"/>
    </location>
</feature>
<organism evidence="2 3">
    <name type="scientific">Megasphaera hexanoica</name>
    <dbReference type="NCBI Taxonomy" id="1675036"/>
    <lineage>
        <taxon>Bacteria</taxon>
        <taxon>Bacillati</taxon>
        <taxon>Bacillota</taxon>
        <taxon>Negativicutes</taxon>
        <taxon>Veillonellales</taxon>
        <taxon>Veillonellaceae</taxon>
        <taxon>Megasphaera</taxon>
    </lineage>
</organism>
<proteinExistence type="predicted"/>
<accession>A0ABW7DQM3</accession>
<keyword evidence="3" id="KW-1185">Reference proteome</keyword>
<protein>
    <submittedName>
        <fullName evidence="2">Uncharacterized protein</fullName>
    </submittedName>
</protein>
<dbReference type="RefSeq" id="WP_113856164.1">
    <property type="nucleotide sequence ID" value="NZ_CP011940.1"/>
</dbReference>
<evidence type="ECO:0000256" key="1">
    <source>
        <dbReference type="SAM" id="Phobius"/>
    </source>
</evidence>
<gene>
    <name evidence="2" type="ORF">ACGTZG_08030</name>
</gene>
<feature type="transmembrane region" description="Helical" evidence="1">
    <location>
        <begin position="7"/>
        <end position="31"/>
    </location>
</feature>
<comment type="caution">
    <text evidence="2">The sequence shown here is derived from an EMBL/GenBank/DDBJ whole genome shotgun (WGS) entry which is preliminary data.</text>
</comment>
<sequence length="136" mass="14653">MNIIRWILVIPAFVISYVVMRWICLFLLLSFAGASGIIYAISSCIVEGGLAVGMGLFASIKVAPSHKTAVIYMLSVLVSLMAIFNMSLSLLSGYGFGDVPKLQGYATIVLTIITCIYTSYKVKKDGIKSVFPDAGN</sequence>